<gene>
    <name evidence="2" type="ORF">K461DRAFT_275405</name>
</gene>
<reference evidence="2" key="1">
    <citation type="journal article" date="2020" name="Stud. Mycol.">
        <title>101 Dothideomycetes genomes: a test case for predicting lifestyles and emergence of pathogens.</title>
        <authorList>
            <person name="Haridas S."/>
            <person name="Albert R."/>
            <person name="Binder M."/>
            <person name="Bloem J."/>
            <person name="Labutti K."/>
            <person name="Salamov A."/>
            <person name="Andreopoulos B."/>
            <person name="Baker S."/>
            <person name="Barry K."/>
            <person name="Bills G."/>
            <person name="Bluhm B."/>
            <person name="Cannon C."/>
            <person name="Castanera R."/>
            <person name="Culley D."/>
            <person name="Daum C."/>
            <person name="Ezra D."/>
            <person name="Gonzalez J."/>
            <person name="Henrissat B."/>
            <person name="Kuo A."/>
            <person name="Liang C."/>
            <person name="Lipzen A."/>
            <person name="Lutzoni F."/>
            <person name="Magnuson J."/>
            <person name="Mondo S."/>
            <person name="Nolan M."/>
            <person name="Ohm R."/>
            <person name="Pangilinan J."/>
            <person name="Park H.-J."/>
            <person name="Ramirez L."/>
            <person name="Alfaro M."/>
            <person name="Sun H."/>
            <person name="Tritt A."/>
            <person name="Yoshinaga Y."/>
            <person name="Zwiers L.-H."/>
            <person name="Turgeon B."/>
            <person name="Goodwin S."/>
            <person name="Spatafora J."/>
            <person name="Crous P."/>
            <person name="Grigoriev I."/>
        </authorList>
    </citation>
    <scope>NUCLEOTIDE SEQUENCE</scope>
    <source>
        <strain evidence="2">CBS 260.36</strain>
    </source>
</reference>
<accession>A0A9P4J738</accession>
<dbReference type="AlphaFoldDB" id="A0A9P4J738"/>
<evidence type="ECO:0000256" key="1">
    <source>
        <dbReference type="SAM" id="Phobius"/>
    </source>
</evidence>
<organism evidence="2 3">
    <name type="scientific">Myriangium duriaei CBS 260.36</name>
    <dbReference type="NCBI Taxonomy" id="1168546"/>
    <lineage>
        <taxon>Eukaryota</taxon>
        <taxon>Fungi</taxon>
        <taxon>Dikarya</taxon>
        <taxon>Ascomycota</taxon>
        <taxon>Pezizomycotina</taxon>
        <taxon>Dothideomycetes</taxon>
        <taxon>Dothideomycetidae</taxon>
        <taxon>Myriangiales</taxon>
        <taxon>Myriangiaceae</taxon>
        <taxon>Myriangium</taxon>
    </lineage>
</organism>
<keyword evidence="1" id="KW-0812">Transmembrane</keyword>
<evidence type="ECO:0000313" key="3">
    <source>
        <dbReference type="Proteomes" id="UP000799439"/>
    </source>
</evidence>
<comment type="caution">
    <text evidence="2">The sequence shown here is derived from an EMBL/GenBank/DDBJ whole genome shotgun (WGS) entry which is preliminary data.</text>
</comment>
<dbReference type="EMBL" id="ML996082">
    <property type="protein sequence ID" value="KAF2156286.1"/>
    <property type="molecule type" value="Genomic_DNA"/>
</dbReference>
<name>A0A9P4J738_9PEZI</name>
<proteinExistence type="predicted"/>
<keyword evidence="3" id="KW-1185">Reference proteome</keyword>
<evidence type="ECO:0000313" key="2">
    <source>
        <dbReference type="EMBL" id="KAF2156286.1"/>
    </source>
</evidence>
<keyword evidence="1" id="KW-0472">Membrane</keyword>
<keyword evidence="1" id="KW-1133">Transmembrane helix</keyword>
<protein>
    <submittedName>
        <fullName evidence="2">Uncharacterized protein</fullName>
    </submittedName>
</protein>
<feature type="transmembrane region" description="Helical" evidence="1">
    <location>
        <begin position="12"/>
        <end position="32"/>
    </location>
</feature>
<sequence>MGKLQSTTTLLTPLLLALALYLFLTFLLLPFLRHYRARYESYVPLQLRTANLSSTSLRDQLAGFVTAFVLRTRFSREARNAAAAAAEDEEDGVGLDEAEEGELAYLPRVELARA</sequence>
<dbReference type="Proteomes" id="UP000799439">
    <property type="component" value="Unassembled WGS sequence"/>
</dbReference>